<reference evidence="1" key="1">
    <citation type="journal article" date="2015" name="Nature">
        <title>Complex archaea that bridge the gap between prokaryotes and eukaryotes.</title>
        <authorList>
            <person name="Spang A."/>
            <person name="Saw J.H."/>
            <person name="Jorgensen S.L."/>
            <person name="Zaremba-Niedzwiedzka K."/>
            <person name="Martijn J."/>
            <person name="Lind A.E."/>
            <person name="van Eijk R."/>
            <person name="Schleper C."/>
            <person name="Guy L."/>
            <person name="Ettema T.J."/>
        </authorList>
    </citation>
    <scope>NUCLEOTIDE SEQUENCE</scope>
</reference>
<dbReference type="EMBL" id="LAZR01045557">
    <property type="protein sequence ID" value="KKK98593.1"/>
    <property type="molecule type" value="Genomic_DNA"/>
</dbReference>
<accession>A0A0F8ZXK7</accession>
<gene>
    <name evidence="1" type="ORF">LCGC14_2641200</name>
</gene>
<organism evidence="1">
    <name type="scientific">marine sediment metagenome</name>
    <dbReference type="NCBI Taxonomy" id="412755"/>
    <lineage>
        <taxon>unclassified sequences</taxon>
        <taxon>metagenomes</taxon>
        <taxon>ecological metagenomes</taxon>
    </lineage>
</organism>
<dbReference type="AlphaFoldDB" id="A0A0F8ZXK7"/>
<proteinExistence type="predicted"/>
<name>A0A0F8ZXK7_9ZZZZ</name>
<comment type="caution">
    <text evidence="1">The sequence shown here is derived from an EMBL/GenBank/DDBJ whole genome shotgun (WGS) entry which is preliminary data.</text>
</comment>
<evidence type="ECO:0000313" key="1">
    <source>
        <dbReference type="EMBL" id="KKK98593.1"/>
    </source>
</evidence>
<sequence length="69" mass="7813">MTDMNKRQRQCVVALSVVLDRCHRNGLVLNVMDGEVYLGTQNRMDENGCLVQEDQYPVRTNIEADGGGW</sequence>
<protein>
    <submittedName>
        <fullName evidence="1">Uncharacterized protein</fullName>
    </submittedName>
</protein>